<gene>
    <name evidence="1" type="ORF">PPRIM_AZ9-3.1.T0820214</name>
</gene>
<keyword evidence="2" id="KW-1185">Reference proteome</keyword>
<accession>A0A8S1N7A9</accession>
<evidence type="ECO:0000313" key="1">
    <source>
        <dbReference type="EMBL" id="CAD8089067.1"/>
    </source>
</evidence>
<comment type="caution">
    <text evidence="1">The sequence shown here is derived from an EMBL/GenBank/DDBJ whole genome shotgun (WGS) entry which is preliminary data.</text>
</comment>
<name>A0A8S1N7A9_PARPR</name>
<reference evidence="1" key="1">
    <citation type="submission" date="2021-01" db="EMBL/GenBank/DDBJ databases">
        <authorList>
            <consortium name="Genoscope - CEA"/>
            <person name="William W."/>
        </authorList>
    </citation>
    <scope>NUCLEOTIDE SEQUENCE</scope>
</reference>
<proteinExistence type="predicted"/>
<dbReference type="Proteomes" id="UP000688137">
    <property type="component" value="Unassembled WGS sequence"/>
</dbReference>
<dbReference type="AlphaFoldDB" id="A0A8S1N7A9"/>
<protein>
    <submittedName>
        <fullName evidence="1">Uncharacterized protein</fullName>
    </submittedName>
</protein>
<evidence type="ECO:0000313" key="2">
    <source>
        <dbReference type="Proteomes" id="UP000688137"/>
    </source>
</evidence>
<organism evidence="1 2">
    <name type="scientific">Paramecium primaurelia</name>
    <dbReference type="NCBI Taxonomy" id="5886"/>
    <lineage>
        <taxon>Eukaryota</taxon>
        <taxon>Sar</taxon>
        <taxon>Alveolata</taxon>
        <taxon>Ciliophora</taxon>
        <taxon>Intramacronucleata</taxon>
        <taxon>Oligohymenophorea</taxon>
        <taxon>Peniculida</taxon>
        <taxon>Parameciidae</taxon>
        <taxon>Paramecium</taxon>
    </lineage>
</organism>
<dbReference type="EMBL" id="CAJJDM010000085">
    <property type="protein sequence ID" value="CAD8089067.1"/>
    <property type="molecule type" value="Genomic_DNA"/>
</dbReference>
<sequence>MTQRGLQQQNQSEIIPKNFNLLSRLIIFPSLKMIQYQICQISSKIMISSLKLKLYQMCQGNTSLSQTRQLISHSHKNNQFEY</sequence>